<name>A0A7W9FP38_9HYPH</name>
<evidence type="ECO:0000256" key="6">
    <source>
        <dbReference type="ARBA" id="ARBA00022764"/>
    </source>
</evidence>
<evidence type="ECO:0000256" key="9">
    <source>
        <dbReference type="PIRSR" id="PIRSR611782-1"/>
    </source>
</evidence>
<evidence type="ECO:0000313" key="13">
    <source>
        <dbReference type="EMBL" id="MBB5754217.1"/>
    </source>
</evidence>
<evidence type="ECO:0000313" key="14">
    <source>
        <dbReference type="Proteomes" id="UP000523821"/>
    </source>
</evidence>
<evidence type="ECO:0000256" key="8">
    <source>
        <dbReference type="ARBA" id="ARBA00022825"/>
    </source>
</evidence>
<dbReference type="GO" id="GO:0004252">
    <property type="term" value="F:serine-type endopeptidase activity"/>
    <property type="evidence" value="ECO:0007669"/>
    <property type="project" value="InterPro"/>
</dbReference>
<evidence type="ECO:0000259" key="12">
    <source>
        <dbReference type="PROSITE" id="PS50106"/>
    </source>
</evidence>
<dbReference type="NCBIfam" id="TIGR02037">
    <property type="entry name" value="degP_htrA_DO"/>
    <property type="match status" value="1"/>
</dbReference>
<feature type="binding site" evidence="10">
    <location>
        <position position="140"/>
    </location>
    <ligand>
        <name>substrate</name>
    </ligand>
</feature>
<keyword evidence="6" id="KW-0574">Periplasm</keyword>
<organism evidence="13 14">
    <name type="scientific">Prosthecomicrobium pneumaticum</name>
    <dbReference type="NCBI Taxonomy" id="81895"/>
    <lineage>
        <taxon>Bacteria</taxon>
        <taxon>Pseudomonadati</taxon>
        <taxon>Pseudomonadota</taxon>
        <taxon>Alphaproteobacteria</taxon>
        <taxon>Hyphomicrobiales</taxon>
        <taxon>Kaistiaceae</taxon>
        <taxon>Prosthecomicrobium</taxon>
    </lineage>
</organism>
<dbReference type="Proteomes" id="UP000523821">
    <property type="component" value="Unassembled WGS sequence"/>
</dbReference>
<evidence type="ECO:0000256" key="7">
    <source>
        <dbReference type="ARBA" id="ARBA00022801"/>
    </source>
</evidence>
<dbReference type="GO" id="GO:0042597">
    <property type="term" value="C:periplasmic space"/>
    <property type="evidence" value="ECO:0007669"/>
    <property type="project" value="UniProtKB-SubCell"/>
</dbReference>
<dbReference type="PROSITE" id="PS50106">
    <property type="entry name" value="PDZ"/>
    <property type="match status" value="2"/>
</dbReference>
<feature type="binding site" evidence="10">
    <location>
        <position position="110"/>
    </location>
    <ligand>
        <name>substrate</name>
    </ligand>
</feature>
<gene>
    <name evidence="13" type="ORF">GGQ63_003298</name>
</gene>
<dbReference type="EMBL" id="JACHOO010000007">
    <property type="protein sequence ID" value="MBB5754217.1"/>
    <property type="molecule type" value="Genomic_DNA"/>
</dbReference>
<keyword evidence="14" id="KW-1185">Reference proteome</keyword>
<evidence type="ECO:0000256" key="4">
    <source>
        <dbReference type="ARBA" id="ARBA00022729"/>
    </source>
</evidence>
<evidence type="ECO:0000256" key="10">
    <source>
        <dbReference type="PIRSR" id="PIRSR611782-2"/>
    </source>
</evidence>
<feature type="domain" description="PDZ" evidence="12">
    <location>
        <begin position="253"/>
        <end position="350"/>
    </location>
</feature>
<evidence type="ECO:0000256" key="2">
    <source>
        <dbReference type="ARBA" id="ARBA00010541"/>
    </source>
</evidence>
<feature type="active site" description="Charge relay system" evidence="9">
    <location>
        <position position="140"/>
    </location>
</feature>
<protein>
    <submittedName>
        <fullName evidence="13">Do/DeqQ family serine protease</fullName>
    </submittedName>
</protein>
<sequence>MSQLYRAALAVFAAVIAFSAAVAQERVVPRTEEAIRYSFAPIVKQVSPAVVNVYASRTVRQRNSPFMDDPFFRRFFGLDDAPAAPRSRVQQSLGSGVIVDPSGIIVTNNHVIENADEVKVALSDRRELECEIVLKDERTDLAILRIKEKGTYPTLAFADSDALEVGDIVLAIGNPFGVGQTVTSGIVSALARTQVGVSDYQFFIQTDAAINPGNSGGALIDVDGRLVGINTAIYSRSGGSMGIGFAIPANLVRVVADAAKSGGAVKRPWIGADFQALNGELAEGLGLDRPRGALVTALVPGGPAERAGLAAGDVVVAVDGLDVDDPNALNYRLATRGVGGAAELRYLRKGRERTATLALEAAPETVPRDERTIDGGSPFAGLTVVNLSPAVTEELGYRGRQTSGALVTAVADGSNAADVGFRPGDVLVEINRQPVETTAALAQIARQRIGLWRVSIERGGRIVRSVIGG</sequence>
<dbReference type="Gene3D" id="2.30.42.10">
    <property type="match status" value="2"/>
</dbReference>
<evidence type="ECO:0000256" key="5">
    <source>
        <dbReference type="ARBA" id="ARBA00022737"/>
    </source>
</evidence>
<dbReference type="RefSeq" id="WP_183857675.1">
    <property type="nucleotide sequence ID" value="NZ_JACHOO010000007.1"/>
</dbReference>
<dbReference type="GO" id="GO:0006508">
    <property type="term" value="P:proteolysis"/>
    <property type="evidence" value="ECO:0007669"/>
    <property type="project" value="UniProtKB-KW"/>
</dbReference>
<comment type="subcellular location">
    <subcellularLocation>
        <location evidence="1">Periplasm</location>
    </subcellularLocation>
</comment>
<dbReference type="InterPro" id="IPR041489">
    <property type="entry name" value="PDZ_6"/>
</dbReference>
<evidence type="ECO:0000256" key="11">
    <source>
        <dbReference type="SAM" id="SignalP"/>
    </source>
</evidence>
<feature type="active site" description="Charge relay system" evidence="9">
    <location>
        <position position="110"/>
    </location>
</feature>
<evidence type="ECO:0000256" key="1">
    <source>
        <dbReference type="ARBA" id="ARBA00004418"/>
    </source>
</evidence>
<dbReference type="Pfam" id="PF13365">
    <property type="entry name" value="Trypsin_2"/>
    <property type="match status" value="1"/>
</dbReference>
<dbReference type="PANTHER" id="PTHR22939">
    <property type="entry name" value="SERINE PROTEASE FAMILY S1C HTRA-RELATED"/>
    <property type="match status" value="1"/>
</dbReference>
<reference evidence="13 14" key="1">
    <citation type="submission" date="2020-08" db="EMBL/GenBank/DDBJ databases">
        <title>Genomic Encyclopedia of Type Strains, Phase IV (KMG-IV): sequencing the most valuable type-strain genomes for metagenomic binning, comparative biology and taxonomic classification.</title>
        <authorList>
            <person name="Goeker M."/>
        </authorList>
    </citation>
    <scope>NUCLEOTIDE SEQUENCE [LARGE SCALE GENOMIC DNA]</scope>
    <source>
        <strain evidence="13 14">DSM 16268</strain>
    </source>
</reference>
<feature type="signal peptide" evidence="11">
    <location>
        <begin position="1"/>
        <end position="23"/>
    </location>
</feature>
<dbReference type="SUPFAM" id="SSF50494">
    <property type="entry name" value="Trypsin-like serine proteases"/>
    <property type="match status" value="1"/>
</dbReference>
<dbReference type="AlphaFoldDB" id="A0A7W9FP38"/>
<dbReference type="Pfam" id="PF17820">
    <property type="entry name" value="PDZ_6"/>
    <property type="match status" value="1"/>
</dbReference>
<comment type="similarity">
    <text evidence="2">Belongs to the peptidase S1C family.</text>
</comment>
<dbReference type="SMART" id="SM00228">
    <property type="entry name" value="PDZ"/>
    <property type="match status" value="2"/>
</dbReference>
<dbReference type="InterPro" id="IPR001940">
    <property type="entry name" value="Peptidase_S1C"/>
</dbReference>
<comment type="caution">
    <text evidence="13">The sequence shown here is derived from an EMBL/GenBank/DDBJ whole genome shotgun (WGS) entry which is preliminary data.</text>
</comment>
<dbReference type="InterPro" id="IPR009003">
    <property type="entry name" value="Peptidase_S1_PA"/>
</dbReference>
<keyword evidence="3 13" id="KW-0645">Protease</keyword>
<feature type="binding site" evidence="10">
    <location>
        <begin position="213"/>
        <end position="215"/>
    </location>
    <ligand>
        <name>substrate</name>
    </ligand>
</feature>
<dbReference type="InterPro" id="IPR036034">
    <property type="entry name" value="PDZ_sf"/>
</dbReference>
<feature type="domain" description="PDZ" evidence="12">
    <location>
        <begin position="384"/>
        <end position="436"/>
    </location>
</feature>
<dbReference type="PANTHER" id="PTHR22939:SF129">
    <property type="entry name" value="SERINE PROTEASE HTRA2, MITOCHONDRIAL"/>
    <property type="match status" value="1"/>
</dbReference>
<proteinExistence type="inferred from homology"/>
<dbReference type="PRINTS" id="PR00834">
    <property type="entry name" value="PROTEASES2C"/>
</dbReference>
<dbReference type="InterPro" id="IPR001478">
    <property type="entry name" value="PDZ"/>
</dbReference>
<accession>A0A7W9FP38</accession>
<evidence type="ECO:0000256" key="3">
    <source>
        <dbReference type="ARBA" id="ARBA00022670"/>
    </source>
</evidence>
<dbReference type="InterPro" id="IPR011782">
    <property type="entry name" value="Pept_S1C_Do"/>
</dbReference>
<keyword evidence="5" id="KW-0677">Repeat</keyword>
<feature type="active site" description="Charge relay system" evidence="9">
    <location>
        <position position="215"/>
    </location>
</feature>
<feature type="chain" id="PRO_5039423056" evidence="11">
    <location>
        <begin position="24"/>
        <end position="469"/>
    </location>
</feature>
<dbReference type="Gene3D" id="2.40.10.120">
    <property type="match status" value="1"/>
</dbReference>
<keyword evidence="8" id="KW-0720">Serine protease</keyword>
<keyword evidence="4 11" id="KW-0732">Signal</keyword>
<keyword evidence="7" id="KW-0378">Hydrolase</keyword>
<dbReference type="SUPFAM" id="SSF50156">
    <property type="entry name" value="PDZ domain-like"/>
    <property type="match status" value="2"/>
</dbReference>
<dbReference type="Pfam" id="PF13180">
    <property type="entry name" value="PDZ_2"/>
    <property type="match status" value="1"/>
</dbReference>